<name>A0AAV7G8Y6_DENCH</name>
<proteinExistence type="predicted"/>
<evidence type="ECO:0000256" key="1">
    <source>
        <dbReference type="SAM" id="MobiDB-lite"/>
    </source>
</evidence>
<dbReference type="AlphaFoldDB" id="A0AAV7G8Y6"/>
<evidence type="ECO:0000313" key="3">
    <source>
        <dbReference type="Proteomes" id="UP000775213"/>
    </source>
</evidence>
<accession>A0AAV7G8Y6</accession>
<feature type="region of interest" description="Disordered" evidence="1">
    <location>
        <begin position="79"/>
        <end position="125"/>
    </location>
</feature>
<sequence>MAGSSQEYRASETMMTRMRSRKSYAGDDPRQRRSRTRSSEGPYRLSNPDFVEWREAEEEVEEAYQRRRLPIFGVGGSDLGIGRRNRGGRSQEGRTRSRGRGFRRRRRRGYRQETVGRGYSSDRRAGSKAELYGGLNEQRVVCDLGRIEARSCHALSGVKQLLWEDRWKRGCVIGSANLGIQARRVVRETGPRGGPEGRQRQTLLRCGQTRRQRGQEGWIRLTRERGR</sequence>
<protein>
    <submittedName>
        <fullName evidence="2">Uncharacterized protein</fullName>
    </submittedName>
</protein>
<feature type="compositionally biased region" description="Basic residues" evidence="1">
    <location>
        <begin position="96"/>
        <end position="109"/>
    </location>
</feature>
<keyword evidence="3" id="KW-1185">Reference proteome</keyword>
<reference evidence="2 3" key="1">
    <citation type="journal article" date="2021" name="Hortic Res">
        <title>Chromosome-scale assembly of the Dendrobium chrysotoxum genome enhances the understanding of orchid evolution.</title>
        <authorList>
            <person name="Zhang Y."/>
            <person name="Zhang G.Q."/>
            <person name="Zhang D."/>
            <person name="Liu X.D."/>
            <person name="Xu X.Y."/>
            <person name="Sun W.H."/>
            <person name="Yu X."/>
            <person name="Zhu X."/>
            <person name="Wang Z.W."/>
            <person name="Zhao X."/>
            <person name="Zhong W.Y."/>
            <person name="Chen H."/>
            <person name="Yin W.L."/>
            <person name="Huang T."/>
            <person name="Niu S.C."/>
            <person name="Liu Z.J."/>
        </authorList>
    </citation>
    <scope>NUCLEOTIDE SEQUENCE [LARGE SCALE GENOMIC DNA]</scope>
    <source>
        <strain evidence="2">Lindl</strain>
    </source>
</reference>
<comment type="caution">
    <text evidence="2">The sequence shown here is derived from an EMBL/GenBank/DDBJ whole genome shotgun (WGS) entry which is preliminary data.</text>
</comment>
<dbReference type="Proteomes" id="UP000775213">
    <property type="component" value="Unassembled WGS sequence"/>
</dbReference>
<organism evidence="2 3">
    <name type="scientific">Dendrobium chrysotoxum</name>
    <name type="common">Orchid</name>
    <dbReference type="NCBI Taxonomy" id="161865"/>
    <lineage>
        <taxon>Eukaryota</taxon>
        <taxon>Viridiplantae</taxon>
        <taxon>Streptophyta</taxon>
        <taxon>Embryophyta</taxon>
        <taxon>Tracheophyta</taxon>
        <taxon>Spermatophyta</taxon>
        <taxon>Magnoliopsida</taxon>
        <taxon>Liliopsida</taxon>
        <taxon>Asparagales</taxon>
        <taxon>Orchidaceae</taxon>
        <taxon>Epidendroideae</taxon>
        <taxon>Malaxideae</taxon>
        <taxon>Dendrobiinae</taxon>
        <taxon>Dendrobium</taxon>
    </lineage>
</organism>
<dbReference type="EMBL" id="JAGFBR010000016">
    <property type="protein sequence ID" value="KAH0452876.1"/>
    <property type="molecule type" value="Genomic_DNA"/>
</dbReference>
<feature type="region of interest" description="Disordered" evidence="1">
    <location>
        <begin position="1"/>
        <end position="48"/>
    </location>
</feature>
<evidence type="ECO:0000313" key="2">
    <source>
        <dbReference type="EMBL" id="KAH0452876.1"/>
    </source>
</evidence>
<gene>
    <name evidence="2" type="ORF">IEQ34_017200</name>
</gene>